<dbReference type="AlphaFoldDB" id="A0ABD5XVT0"/>
<dbReference type="EMBL" id="JBHSZG010000002">
    <property type="protein sequence ID" value="MFC7137576.1"/>
    <property type="molecule type" value="Genomic_DNA"/>
</dbReference>
<proteinExistence type="predicted"/>
<dbReference type="PANTHER" id="PTHR30055:SF234">
    <property type="entry name" value="HTH-TYPE TRANSCRIPTIONAL REGULATOR BETI"/>
    <property type="match status" value="1"/>
</dbReference>
<dbReference type="PANTHER" id="PTHR30055">
    <property type="entry name" value="HTH-TYPE TRANSCRIPTIONAL REGULATOR RUTR"/>
    <property type="match status" value="1"/>
</dbReference>
<keyword evidence="2" id="KW-0805">Transcription regulation</keyword>
<dbReference type="InterPro" id="IPR039538">
    <property type="entry name" value="BetI_C"/>
</dbReference>
<dbReference type="GO" id="GO:0003677">
    <property type="term" value="F:DNA binding"/>
    <property type="evidence" value="ECO:0007669"/>
    <property type="project" value="UniProtKB-UniRule"/>
</dbReference>
<accession>A0ABD5XVT0</accession>
<reference evidence="7 8" key="1">
    <citation type="journal article" date="2019" name="Int. J. Syst. Evol. Microbiol.">
        <title>The Global Catalogue of Microorganisms (GCM) 10K type strain sequencing project: providing services to taxonomists for standard genome sequencing and annotation.</title>
        <authorList>
            <consortium name="The Broad Institute Genomics Platform"/>
            <consortium name="The Broad Institute Genome Sequencing Center for Infectious Disease"/>
            <person name="Wu L."/>
            <person name="Ma J."/>
        </authorList>
    </citation>
    <scope>NUCLEOTIDE SEQUENCE [LARGE SCALE GENOMIC DNA]</scope>
    <source>
        <strain evidence="7 8">DT92</strain>
    </source>
</reference>
<sequence>MVEATFAAIHRHGYSDLTIQAIADEFEKSKSLLYYHYDDKDEIVADLLDYALDWFLSAVDDRTTDDPVENLRAVVEELLPVDPTDEELAGRHVVMELRAQAVTNPEFRATFTEIDERLHDRIAGHVREILDRRGVEGVDADGVAEQFLAVLNGTLIESVTTDRDVTPRCAGRC</sequence>
<dbReference type="InterPro" id="IPR036271">
    <property type="entry name" value="Tet_transcr_reg_TetR-rel_C_sf"/>
</dbReference>
<dbReference type="InterPro" id="IPR009057">
    <property type="entry name" value="Homeodomain-like_sf"/>
</dbReference>
<evidence type="ECO:0000256" key="4">
    <source>
        <dbReference type="ARBA" id="ARBA00023163"/>
    </source>
</evidence>
<evidence type="ECO:0000256" key="3">
    <source>
        <dbReference type="ARBA" id="ARBA00023125"/>
    </source>
</evidence>
<evidence type="ECO:0000256" key="1">
    <source>
        <dbReference type="ARBA" id="ARBA00022491"/>
    </source>
</evidence>
<organism evidence="7 8">
    <name type="scientific">Halobaculum litoreum</name>
    <dbReference type="NCBI Taxonomy" id="3031998"/>
    <lineage>
        <taxon>Archaea</taxon>
        <taxon>Methanobacteriati</taxon>
        <taxon>Methanobacteriota</taxon>
        <taxon>Stenosarchaea group</taxon>
        <taxon>Halobacteria</taxon>
        <taxon>Halobacteriales</taxon>
        <taxon>Haloferacaceae</taxon>
        <taxon>Halobaculum</taxon>
    </lineage>
</organism>
<evidence type="ECO:0000313" key="8">
    <source>
        <dbReference type="Proteomes" id="UP001596368"/>
    </source>
</evidence>
<dbReference type="Proteomes" id="UP001596368">
    <property type="component" value="Unassembled WGS sequence"/>
</dbReference>
<keyword evidence="4" id="KW-0804">Transcription</keyword>
<dbReference type="InterPro" id="IPR050109">
    <property type="entry name" value="HTH-type_TetR-like_transc_reg"/>
</dbReference>
<keyword evidence="8" id="KW-1185">Reference proteome</keyword>
<protein>
    <submittedName>
        <fullName evidence="7">TetR/AcrR family transcriptional regulator</fullName>
    </submittedName>
</protein>
<dbReference type="Pfam" id="PF13977">
    <property type="entry name" value="TetR_C_6"/>
    <property type="match status" value="1"/>
</dbReference>
<dbReference type="Gene3D" id="1.10.357.10">
    <property type="entry name" value="Tetracycline Repressor, domain 2"/>
    <property type="match status" value="1"/>
</dbReference>
<feature type="DNA-binding region" description="H-T-H motif" evidence="5">
    <location>
        <begin position="18"/>
        <end position="37"/>
    </location>
</feature>
<dbReference type="SUPFAM" id="SSF48498">
    <property type="entry name" value="Tetracyclin repressor-like, C-terminal domain"/>
    <property type="match status" value="1"/>
</dbReference>
<comment type="caution">
    <text evidence="7">The sequence shown here is derived from an EMBL/GenBank/DDBJ whole genome shotgun (WGS) entry which is preliminary data.</text>
</comment>
<dbReference type="PROSITE" id="PS50977">
    <property type="entry name" value="HTH_TETR_2"/>
    <property type="match status" value="1"/>
</dbReference>
<dbReference type="Pfam" id="PF00440">
    <property type="entry name" value="TetR_N"/>
    <property type="match status" value="1"/>
</dbReference>
<keyword evidence="3 5" id="KW-0238">DNA-binding</keyword>
<name>A0ABD5XVT0_9EURY</name>
<evidence type="ECO:0000313" key="7">
    <source>
        <dbReference type="EMBL" id="MFC7137576.1"/>
    </source>
</evidence>
<feature type="domain" description="HTH tetR-type" evidence="6">
    <location>
        <begin position="1"/>
        <end position="55"/>
    </location>
</feature>
<dbReference type="InterPro" id="IPR001647">
    <property type="entry name" value="HTH_TetR"/>
</dbReference>
<gene>
    <name evidence="7" type="ORF">ACFQRB_16250</name>
</gene>
<evidence type="ECO:0000256" key="2">
    <source>
        <dbReference type="ARBA" id="ARBA00023015"/>
    </source>
</evidence>
<keyword evidence="1" id="KW-0678">Repressor</keyword>
<evidence type="ECO:0000256" key="5">
    <source>
        <dbReference type="PROSITE-ProRule" id="PRU00335"/>
    </source>
</evidence>
<dbReference type="SUPFAM" id="SSF46689">
    <property type="entry name" value="Homeodomain-like"/>
    <property type="match status" value="1"/>
</dbReference>
<evidence type="ECO:0000259" key="6">
    <source>
        <dbReference type="PROSITE" id="PS50977"/>
    </source>
</evidence>